<dbReference type="SMART" id="SM00131">
    <property type="entry name" value="KU"/>
    <property type="match status" value="1"/>
</dbReference>
<reference evidence="8" key="2">
    <citation type="submission" date="2025-09" db="UniProtKB">
        <authorList>
            <consortium name="Ensembl"/>
        </authorList>
    </citation>
    <scope>IDENTIFICATION</scope>
</reference>
<keyword evidence="4" id="KW-1015">Disulfide bond</keyword>
<proteinExistence type="predicted"/>
<protein>
    <recommendedName>
        <fullName evidence="7">BPTI/Kunitz inhibitor domain-containing protein</fullName>
    </recommendedName>
</protein>
<keyword evidence="5" id="KW-0325">Glycoprotein</keyword>
<dbReference type="PROSITE" id="PS00280">
    <property type="entry name" value="BPTI_KUNITZ_1"/>
    <property type="match status" value="1"/>
</dbReference>
<organism evidence="8 9">
    <name type="scientific">Chelonoidis abingdonii</name>
    <name type="common">Abingdon island giant tortoise</name>
    <name type="synonym">Testudo abingdonii</name>
    <dbReference type="NCBI Taxonomy" id="106734"/>
    <lineage>
        <taxon>Eukaryota</taxon>
        <taxon>Metazoa</taxon>
        <taxon>Chordata</taxon>
        <taxon>Craniata</taxon>
        <taxon>Vertebrata</taxon>
        <taxon>Euteleostomi</taxon>
        <taxon>Archelosauria</taxon>
        <taxon>Testudinata</taxon>
        <taxon>Testudines</taxon>
        <taxon>Cryptodira</taxon>
        <taxon>Durocryptodira</taxon>
        <taxon>Testudinoidea</taxon>
        <taxon>Testudinidae</taxon>
        <taxon>Chelonoidis</taxon>
    </lineage>
</organism>
<dbReference type="PRINTS" id="PR00759">
    <property type="entry name" value="BASICPTASE"/>
</dbReference>
<sequence length="173" mass="18084">CTCPFLLPSLCPLLPLGLGVRLCPRGDGSEGRGHGHVAPGCHHDMPCVSVGLKRHSLGSTLLMCSDFCRLNKDVGPCMGMNVRFFYNASSMACETFHYGGCLGNGNNFPSEKECLQTCRTEGKGGSPSKSEQPLASAGGAGSDFAVPLIWAPTAFCSSCVVLASCFKALSLCT</sequence>
<dbReference type="InterPro" id="IPR029856">
    <property type="entry name" value="AMBP"/>
</dbReference>
<evidence type="ECO:0000256" key="4">
    <source>
        <dbReference type="ARBA" id="ARBA00023157"/>
    </source>
</evidence>
<dbReference type="PROSITE" id="PS50279">
    <property type="entry name" value="BPTI_KUNITZ_2"/>
    <property type="match status" value="1"/>
</dbReference>
<evidence type="ECO:0000256" key="5">
    <source>
        <dbReference type="ARBA" id="ARBA00023180"/>
    </source>
</evidence>
<evidence type="ECO:0000256" key="3">
    <source>
        <dbReference type="ARBA" id="ARBA00022900"/>
    </source>
</evidence>
<dbReference type="FunFam" id="4.10.410.10:FF:000005">
    <property type="entry name" value="Pancreatic trypsin inhibitor"/>
    <property type="match status" value="1"/>
</dbReference>
<reference evidence="8" key="1">
    <citation type="submission" date="2025-08" db="UniProtKB">
        <authorList>
            <consortium name="Ensembl"/>
        </authorList>
    </citation>
    <scope>IDENTIFICATION</scope>
</reference>
<evidence type="ECO:0000313" key="9">
    <source>
        <dbReference type="Proteomes" id="UP000694404"/>
    </source>
</evidence>
<keyword evidence="2" id="KW-0677">Repeat</keyword>
<dbReference type="Proteomes" id="UP000694404">
    <property type="component" value="Unplaced"/>
</dbReference>
<feature type="domain" description="BPTI/Kunitz inhibitor" evidence="7">
    <location>
        <begin position="68"/>
        <end position="118"/>
    </location>
</feature>
<evidence type="ECO:0000259" key="7">
    <source>
        <dbReference type="PROSITE" id="PS50279"/>
    </source>
</evidence>
<evidence type="ECO:0000256" key="2">
    <source>
        <dbReference type="ARBA" id="ARBA00022737"/>
    </source>
</evidence>
<dbReference type="SUPFAM" id="SSF57362">
    <property type="entry name" value="BPTI-like"/>
    <property type="match status" value="1"/>
</dbReference>
<dbReference type="InterPro" id="IPR036880">
    <property type="entry name" value="Kunitz_BPTI_sf"/>
</dbReference>
<dbReference type="InterPro" id="IPR020901">
    <property type="entry name" value="Prtase_inh_Kunz-CS"/>
</dbReference>
<dbReference type="Gene3D" id="4.10.410.10">
    <property type="entry name" value="Pancreatic trypsin inhibitor Kunitz domain"/>
    <property type="match status" value="1"/>
</dbReference>
<feature type="signal peptide" evidence="6">
    <location>
        <begin position="1"/>
        <end position="19"/>
    </location>
</feature>
<keyword evidence="6" id="KW-0732">Signal</keyword>
<dbReference type="Ensembl" id="ENSCABT00000023530.1">
    <property type="protein sequence ID" value="ENSCABP00000021481.1"/>
    <property type="gene ID" value="ENSCABG00000015835.1"/>
</dbReference>
<name>A0A8C0HAP4_CHEAB</name>
<accession>A0A8C0HAP4</accession>
<evidence type="ECO:0000256" key="1">
    <source>
        <dbReference type="ARBA" id="ARBA00022690"/>
    </source>
</evidence>
<dbReference type="InterPro" id="IPR002223">
    <property type="entry name" value="Kunitz_BPTI"/>
</dbReference>
<dbReference type="GeneTree" id="ENSGT00940000160109"/>
<keyword evidence="9" id="KW-1185">Reference proteome</keyword>
<dbReference type="Pfam" id="PF00014">
    <property type="entry name" value="Kunitz_BPTI"/>
    <property type="match status" value="1"/>
</dbReference>
<dbReference type="PANTHER" id="PTHR46676:SF1">
    <property type="entry name" value="PROTEIN AMBP"/>
    <property type="match status" value="1"/>
</dbReference>
<keyword evidence="3" id="KW-0722">Serine protease inhibitor</keyword>
<evidence type="ECO:0000313" key="8">
    <source>
        <dbReference type="Ensembl" id="ENSCABP00000021481.1"/>
    </source>
</evidence>
<feature type="chain" id="PRO_5034852844" description="BPTI/Kunitz inhibitor domain-containing protein" evidence="6">
    <location>
        <begin position="20"/>
        <end position="173"/>
    </location>
</feature>
<keyword evidence="1" id="KW-0646">Protease inhibitor</keyword>
<evidence type="ECO:0000256" key="6">
    <source>
        <dbReference type="SAM" id="SignalP"/>
    </source>
</evidence>
<dbReference type="AlphaFoldDB" id="A0A8C0HAP4"/>
<dbReference type="PANTHER" id="PTHR46676">
    <property type="entry name" value="PROTEIN AMBP"/>
    <property type="match status" value="1"/>
</dbReference>
<dbReference type="GO" id="GO:0004867">
    <property type="term" value="F:serine-type endopeptidase inhibitor activity"/>
    <property type="evidence" value="ECO:0007669"/>
    <property type="project" value="UniProtKB-KW"/>
</dbReference>